<dbReference type="RefSeq" id="WP_206569808.1">
    <property type="nucleotide sequence ID" value="NZ_JAFKCW010000003.1"/>
</dbReference>
<evidence type="ECO:0000313" key="2">
    <source>
        <dbReference type="EMBL" id="MBN7801792.1"/>
    </source>
</evidence>
<name>A0ABS3BR84_9BACT</name>
<keyword evidence="3" id="KW-1185">Reference proteome</keyword>
<dbReference type="Proteomes" id="UP000664698">
    <property type="component" value="Unassembled WGS sequence"/>
</dbReference>
<organism evidence="2 3">
    <name type="scientific">Algoriphagus aestuariicola</name>
    <dbReference type="NCBI Taxonomy" id="1852016"/>
    <lineage>
        <taxon>Bacteria</taxon>
        <taxon>Pseudomonadati</taxon>
        <taxon>Bacteroidota</taxon>
        <taxon>Cytophagia</taxon>
        <taxon>Cytophagales</taxon>
        <taxon>Cyclobacteriaceae</taxon>
        <taxon>Algoriphagus</taxon>
    </lineage>
</organism>
<evidence type="ECO:0000256" key="1">
    <source>
        <dbReference type="SAM" id="Phobius"/>
    </source>
</evidence>
<feature type="transmembrane region" description="Helical" evidence="1">
    <location>
        <begin position="40"/>
        <end position="61"/>
    </location>
</feature>
<gene>
    <name evidence="2" type="ORF">J0A67_13040</name>
</gene>
<reference evidence="2 3" key="1">
    <citation type="submission" date="2021-03" db="EMBL/GenBank/DDBJ databases">
        <title>novel species isolated from a fishpond in China.</title>
        <authorList>
            <person name="Lu H."/>
            <person name="Cai Z."/>
        </authorList>
    </citation>
    <scope>NUCLEOTIDE SEQUENCE [LARGE SCALE GENOMIC DNA]</scope>
    <source>
        <strain evidence="2 3">JCM 31546</strain>
    </source>
</reference>
<accession>A0ABS3BR84</accession>
<keyword evidence="1" id="KW-1133">Transmembrane helix</keyword>
<dbReference type="InterPro" id="IPR025489">
    <property type="entry name" value="DUF4381"/>
</dbReference>
<protein>
    <submittedName>
        <fullName evidence="2">DUF4381 domain-containing protein</fullName>
    </submittedName>
</protein>
<dbReference type="Pfam" id="PF14316">
    <property type="entry name" value="DUF4381"/>
    <property type="match status" value="1"/>
</dbReference>
<dbReference type="EMBL" id="JAFKCW010000003">
    <property type="protein sequence ID" value="MBN7801792.1"/>
    <property type="molecule type" value="Genomic_DNA"/>
</dbReference>
<evidence type="ECO:0000313" key="3">
    <source>
        <dbReference type="Proteomes" id="UP000664698"/>
    </source>
</evidence>
<comment type="caution">
    <text evidence="2">The sequence shown here is derived from an EMBL/GenBank/DDBJ whole genome shotgun (WGS) entry which is preliminary data.</text>
</comment>
<proteinExistence type="predicted"/>
<sequence>MIHLQDSIAAQADTTANPLAQFEMGKLYEPDPVKFSFETVGWPILGGLILLGLLVAAFFWYRYYRRNAYRREALKSLDSIGQGETMEIFVVLKRTAIHAFGREKVGRLSGTEWLKFLESSGKNVKMLGQDQQIQLAIYQNQALPSEARQAIISNAKQWVKTHAGKL</sequence>
<keyword evidence="1" id="KW-0472">Membrane</keyword>
<keyword evidence="1" id="KW-0812">Transmembrane</keyword>